<dbReference type="RefSeq" id="WP_151143992.1">
    <property type="nucleotide sequence ID" value="NZ_WAGX01000005.1"/>
</dbReference>
<dbReference type="InterPro" id="IPR013785">
    <property type="entry name" value="Aldolase_TIM"/>
</dbReference>
<dbReference type="Gene3D" id="3.20.20.70">
    <property type="entry name" value="Aldolase class I"/>
    <property type="match status" value="1"/>
</dbReference>
<evidence type="ECO:0000259" key="10">
    <source>
        <dbReference type="Pfam" id="PF00697"/>
    </source>
</evidence>
<reference evidence="11 12" key="1">
    <citation type="submission" date="2019-09" db="EMBL/GenBank/DDBJ databases">
        <authorList>
            <person name="Valk L.C."/>
        </authorList>
    </citation>
    <scope>NUCLEOTIDE SEQUENCE [LARGE SCALE GENOMIC DNA]</scope>
    <source>
        <strain evidence="11">GalUA</strain>
    </source>
</reference>
<dbReference type="GO" id="GO:0004640">
    <property type="term" value="F:phosphoribosylanthranilate isomerase activity"/>
    <property type="evidence" value="ECO:0007669"/>
    <property type="project" value="UniProtKB-UniRule"/>
</dbReference>
<evidence type="ECO:0000256" key="5">
    <source>
        <dbReference type="ARBA" id="ARBA00022605"/>
    </source>
</evidence>
<dbReference type="InterPro" id="IPR044643">
    <property type="entry name" value="TrpF_fam"/>
</dbReference>
<dbReference type="Proteomes" id="UP000461768">
    <property type="component" value="Unassembled WGS sequence"/>
</dbReference>
<reference evidence="11 12" key="2">
    <citation type="submission" date="2020-02" db="EMBL/GenBank/DDBJ databases">
        <title>Candidatus Galacturonibacter soehngenii shows hetero-acetogenic catabolism of galacturonic acid but lacks a canonical carbon monoxide dehydrogenase/acetyl-CoA synthase complex.</title>
        <authorList>
            <person name="Diender M."/>
            <person name="Stouten G.R."/>
            <person name="Petersen J.F."/>
            <person name="Nielsen P.H."/>
            <person name="Dueholm M.S."/>
            <person name="Pronk J.T."/>
            <person name="Van Loosdrecht M.C.M."/>
        </authorList>
    </citation>
    <scope>NUCLEOTIDE SEQUENCE [LARGE SCALE GENOMIC DNA]</scope>
    <source>
        <strain evidence="11">GalUA</strain>
    </source>
</reference>
<evidence type="ECO:0000256" key="4">
    <source>
        <dbReference type="ARBA" id="ARBA00022272"/>
    </source>
</evidence>
<keyword evidence="5 9" id="KW-0028">Amino-acid biosynthesis</keyword>
<keyword evidence="7 9" id="KW-0057">Aromatic amino acid biosynthesis</keyword>
<keyword evidence="8 9" id="KW-0413">Isomerase</keyword>
<comment type="pathway">
    <text evidence="2 9">Amino-acid biosynthesis; L-tryptophan biosynthesis; L-tryptophan from chorismate: step 3/5.</text>
</comment>
<proteinExistence type="inferred from homology"/>
<evidence type="ECO:0000256" key="6">
    <source>
        <dbReference type="ARBA" id="ARBA00022822"/>
    </source>
</evidence>
<protein>
    <recommendedName>
        <fullName evidence="4 9">N-(5'-phosphoribosyl)anthranilate isomerase</fullName>
        <shortName evidence="9">PRAI</shortName>
        <ecNumber evidence="3 9">5.3.1.24</ecNumber>
    </recommendedName>
</protein>
<accession>A0A7V7QJ25</accession>
<keyword evidence="12" id="KW-1185">Reference proteome</keyword>
<gene>
    <name evidence="9" type="primary">trpF</name>
    <name evidence="11" type="ORF">F7O84_07975</name>
</gene>
<dbReference type="InterPro" id="IPR001240">
    <property type="entry name" value="PRAI_dom"/>
</dbReference>
<dbReference type="EC" id="5.3.1.24" evidence="3 9"/>
<evidence type="ECO:0000256" key="1">
    <source>
        <dbReference type="ARBA" id="ARBA00001164"/>
    </source>
</evidence>
<evidence type="ECO:0000313" key="11">
    <source>
        <dbReference type="EMBL" id="KAB1437537.1"/>
    </source>
</evidence>
<evidence type="ECO:0000313" key="12">
    <source>
        <dbReference type="Proteomes" id="UP000461768"/>
    </source>
</evidence>
<comment type="similarity">
    <text evidence="9">Belongs to the TrpF family.</text>
</comment>
<evidence type="ECO:0000256" key="7">
    <source>
        <dbReference type="ARBA" id="ARBA00023141"/>
    </source>
</evidence>
<dbReference type="CDD" id="cd00405">
    <property type="entry name" value="PRAI"/>
    <property type="match status" value="1"/>
</dbReference>
<organism evidence="11 12">
    <name type="scientific">Candidatus Galacturonatibacter soehngenii</name>
    <dbReference type="NCBI Taxonomy" id="2307010"/>
    <lineage>
        <taxon>Bacteria</taxon>
        <taxon>Bacillati</taxon>
        <taxon>Bacillota</taxon>
        <taxon>Clostridia</taxon>
        <taxon>Lachnospirales</taxon>
        <taxon>Lachnospiraceae</taxon>
        <taxon>Candidatus Galacturonatibacter</taxon>
    </lineage>
</organism>
<dbReference type="Pfam" id="PF00697">
    <property type="entry name" value="PRAI"/>
    <property type="match status" value="1"/>
</dbReference>
<dbReference type="InterPro" id="IPR011060">
    <property type="entry name" value="RibuloseP-bd_barrel"/>
</dbReference>
<dbReference type="HAMAP" id="MF_00135">
    <property type="entry name" value="PRAI"/>
    <property type="match status" value="1"/>
</dbReference>
<dbReference type="UniPathway" id="UPA00035">
    <property type="reaction ID" value="UER00042"/>
</dbReference>
<evidence type="ECO:0000256" key="8">
    <source>
        <dbReference type="ARBA" id="ARBA00023235"/>
    </source>
</evidence>
<dbReference type="OrthoDB" id="9786954at2"/>
<keyword evidence="6 9" id="KW-0822">Tryptophan biosynthesis</keyword>
<name>A0A7V7QJ25_9FIRM</name>
<dbReference type="EMBL" id="WAGX01000005">
    <property type="protein sequence ID" value="KAB1437537.1"/>
    <property type="molecule type" value="Genomic_DNA"/>
</dbReference>
<dbReference type="SUPFAM" id="SSF51366">
    <property type="entry name" value="Ribulose-phoshate binding barrel"/>
    <property type="match status" value="1"/>
</dbReference>
<dbReference type="PANTHER" id="PTHR42894">
    <property type="entry name" value="N-(5'-PHOSPHORIBOSYL)ANTHRANILATE ISOMERASE"/>
    <property type="match status" value="1"/>
</dbReference>
<comment type="catalytic activity">
    <reaction evidence="1 9">
        <text>N-(5-phospho-beta-D-ribosyl)anthranilate = 1-(2-carboxyphenylamino)-1-deoxy-D-ribulose 5-phosphate</text>
        <dbReference type="Rhea" id="RHEA:21540"/>
        <dbReference type="ChEBI" id="CHEBI:18277"/>
        <dbReference type="ChEBI" id="CHEBI:58613"/>
        <dbReference type="EC" id="5.3.1.24"/>
    </reaction>
</comment>
<evidence type="ECO:0000256" key="2">
    <source>
        <dbReference type="ARBA" id="ARBA00004664"/>
    </source>
</evidence>
<comment type="caution">
    <text evidence="11">The sequence shown here is derived from an EMBL/GenBank/DDBJ whole genome shotgun (WGS) entry which is preliminary data.</text>
</comment>
<sequence length="207" mass="23103">MAVKIKICGITSPEESKYLINNQVDYMGIVLFYPKSKRNKSISEAREILKSLSLQVIKKVAVTVSPTIQQVREIEALGFDYIQIHGTLSKETFDEIQIPILRAFNGNNLNMYEVYHNCPKIHGYVFDAAIPGGGKTFDWSILSQFPRDDKLFILAGGLHADNVAEAIEKVRPDVVDVSSGVEGTKGKDALKINEFVENVKKTEQKGK</sequence>
<dbReference type="GO" id="GO:0000162">
    <property type="term" value="P:L-tryptophan biosynthetic process"/>
    <property type="evidence" value="ECO:0007669"/>
    <property type="project" value="UniProtKB-UniRule"/>
</dbReference>
<evidence type="ECO:0000256" key="9">
    <source>
        <dbReference type="HAMAP-Rule" id="MF_00135"/>
    </source>
</evidence>
<dbReference type="AlphaFoldDB" id="A0A7V7QJ25"/>
<feature type="domain" description="N-(5'phosphoribosyl) anthranilate isomerase (PRAI)" evidence="10">
    <location>
        <begin position="5"/>
        <end position="198"/>
    </location>
</feature>
<dbReference type="PANTHER" id="PTHR42894:SF1">
    <property type="entry name" value="N-(5'-PHOSPHORIBOSYL)ANTHRANILATE ISOMERASE"/>
    <property type="match status" value="1"/>
</dbReference>
<evidence type="ECO:0000256" key="3">
    <source>
        <dbReference type="ARBA" id="ARBA00012572"/>
    </source>
</evidence>